<dbReference type="EMBL" id="JAEAOA010002204">
    <property type="protein sequence ID" value="KAK3605245.1"/>
    <property type="molecule type" value="Genomic_DNA"/>
</dbReference>
<gene>
    <name evidence="1" type="ORF">CHS0354_037646</name>
</gene>
<organism evidence="1 2">
    <name type="scientific">Potamilus streckersoni</name>
    <dbReference type="NCBI Taxonomy" id="2493646"/>
    <lineage>
        <taxon>Eukaryota</taxon>
        <taxon>Metazoa</taxon>
        <taxon>Spiralia</taxon>
        <taxon>Lophotrochozoa</taxon>
        <taxon>Mollusca</taxon>
        <taxon>Bivalvia</taxon>
        <taxon>Autobranchia</taxon>
        <taxon>Heteroconchia</taxon>
        <taxon>Palaeoheterodonta</taxon>
        <taxon>Unionida</taxon>
        <taxon>Unionoidea</taxon>
        <taxon>Unionidae</taxon>
        <taxon>Ambleminae</taxon>
        <taxon>Lampsilini</taxon>
        <taxon>Potamilus</taxon>
    </lineage>
</organism>
<evidence type="ECO:0000313" key="1">
    <source>
        <dbReference type="EMBL" id="KAK3605245.1"/>
    </source>
</evidence>
<comment type="caution">
    <text evidence="1">The sequence shown here is derived from an EMBL/GenBank/DDBJ whole genome shotgun (WGS) entry which is preliminary data.</text>
</comment>
<accession>A0AAE0T8L1</accession>
<dbReference type="AlphaFoldDB" id="A0AAE0T8L1"/>
<sequence>MNGGKGDPFHVTYKYILNNDIRYMYSGSPVDLYRGRGDGDYPNFDMLRIARENVQLKQRTLRVSRYGQDEPFMLPRAPAFRDTPEKKVSIIVSRLMKPTISRVGYTPEEIRAKDPLIRTKFPSYQKKSPREVEQISVRLYKSHTHISQMKYRDPQDVRNSLPIMKSFYSRIGAYKANEALPVVQA</sequence>
<proteinExistence type="predicted"/>
<keyword evidence="2" id="KW-1185">Reference proteome</keyword>
<reference evidence="1" key="2">
    <citation type="journal article" date="2021" name="Genome Biol. Evol.">
        <title>Developing a high-quality reference genome for a parasitic bivalve with doubly uniparental inheritance (Bivalvia: Unionida).</title>
        <authorList>
            <person name="Smith C.H."/>
        </authorList>
    </citation>
    <scope>NUCLEOTIDE SEQUENCE</scope>
    <source>
        <strain evidence="1">CHS0354</strain>
        <tissue evidence="1">Mantle</tissue>
    </source>
</reference>
<protein>
    <submittedName>
        <fullName evidence="1">Uncharacterized protein</fullName>
    </submittedName>
</protein>
<reference evidence="1" key="1">
    <citation type="journal article" date="2021" name="Genome Biol. Evol.">
        <title>A High-Quality Reference Genome for a Parasitic Bivalve with Doubly Uniparental Inheritance (Bivalvia: Unionida).</title>
        <authorList>
            <person name="Smith C.H."/>
        </authorList>
    </citation>
    <scope>NUCLEOTIDE SEQUENCE</scope>
    <source>
        <strain evidence="1">CHS0354</strain>
    </source>
</reference>
<dbReference type="Proteomes" id="UP001195483">
    <property type="component" value="Unassembled WGS sequence"/>
</dbReference>
<evidence type="ECO:0000313" key="2">
    <source>
        <dbReference type="Proteomes" id="UP001195483"/>
    </source>
</evidence>
<name>A0AAE0T8L1_9BIVA</name>
<reference evidence="1" key="3">
    <citation type="submission" date="2023-05" db="EMBL/GenBank/DDBJ databases">
        <authorList>
            <person name="Smith C.H."/>
        </authorList>
    </citation>
    <scope>NUCLEOTIDE SEQUENCE</scope>
    <source>
        <strain evidence="1">CHS0354</strain>
        <tissue evidence="1">Mantle</tissue>
    </source>
</reference>